<feature type="non-terminal residue" evidence="14">
    <location>
        <position position="172"/>
    </location>
</feature>
<dbReference type="PROSITE" id="PS50127">
    <property type="entry name" value="UBC_2"/>
    <property type="match status" value="1"/>
</dbReference>
<dbReference type="GO" id="GO:0036503">
    <property type="term" value="P:ERAD pathway"/>
    <property type="evidence" value="ECO:0007669"/>
    <property type="project" value="UniProtKB-ARBA"/>
</dbReference>
<keyword evidence="3" id="KW-0808">Transferase</keyword>
<dbReference type="SUPFAM" id="SSF54495">
    <property type="entry name" value="UBC-like"/>
    <property type="match status" value="1"/>
</dbReference>
<comment type="similarity">
    <text evidence="12">Belongs to the ubiquitin-conjugating enzyme family.</text>
</comment>
<dbReference type="GeneID" id="37268141"/>
<dbReference type="InterPro" id="IPR050113">
    <property type="entry name" value="Ub_conjugating_enzyme"/>
</dbReference>
<evidence type="ECO:0000259" key="13">
    <source>
        <dbReference type="PROSITE" id="PS50127"/>
    </source>
</evidence>
<feature type="domain" description="UBC core" evidence="13">
    <location>
        <begin position="10"/>
        <end position="171"/>
    </location>
</feature>
<evidence type="ECO:0000256" key="2">
    <source>
        <dbReference type="ARBA" id="ARBA00012486"/>
    </source>
</evidence>
<dbReference type="PANTHER" id="PTHR24067">
    <property type="entry name" value="UBIQUITIN-CONJUGATING ENZYME E2"/>
    <property type="match status" value="1"/>
</dbReference>
<evidence type="ECO:0000256" key="11">
    <source>
        <dbReference type="PROSITE-ProRule" id="PRU10133"/>
    </source>
</evidence>
<dbReference type="RefSeq" id="XP_025597540.1">
    <property type="nucleotide sequence ID" value="XM_025740595.1"/>
</dbReference>
<dbReference type="InterPro" id="IPR000608">
    <property type="entry name" value="UBC"/>
</dbReference>
<dbReference type="Pfam" id="PF00179">
    <property type="entry name" value="UQ_con"/>
    <property type="match status" value="1"/>
</dbReference>
<dbReference type="EMBL" id="KZ819295">
    <property type="protein sequence ID" value="PWN97261.1"/>
    <property type="molecule type" value="Genomic_DNA"/>
</dbReference>
<name>A0A316Z6R8_9BASI</name>
<dbReference type="AlphaFoldDB" id="A0A316Z6R8"/>
<keyword evidence="5 12" id="KW-0833">Ubl conjugation pathway</keyword>
<evidence type="ECO:0000256" key="3">
    <source>
        <dbReference type="ARBA" id="ARBA00022679"/>
    </source>
</evidence>
<keyword evidence="7" id="KW-0882">Thioester bond</keyword>
<keyword evidence="15" id="KW-1185">Reference proteome</keyword>
<evidence type="ECO:0000313" key="15">
    <source>
        <dbReference type="Proteomes" id="UP000245946"/>
    </source>
</evidence>
<evidence type="ECO:0000256" key="12">
    <source>
        <dbReference type="RuleBase" id="RU362109"/>
    </source>
</evidence>
<organism evidence="14 15">
    <name type="scientific">Tilletiopsis washingtonensis</name>
    <dbReference type="NCBI Taxonomy" id="58919"/>
    <lineage>
        <taxon>Eukaryota</taxon>
        <taxon>Fungi</taxon>
        <taxon>Dikarya</taxon>
        <taxon>Basidiomycota</taxon>
        <taxon>Ustilaginomycotina</taxon>
        <taxon>Exobasidiomycetes</taxon>
        <taxon>Entylomatales</taxon>
        <taxon>Entylomatales incertae sedis</taxon>
        <taxon>Tilletiopsis</taxon>
    </lineage>
</organism>
<dbReference type="InterPro" id="IPR016135">
    <property type="entry name" value="UBQ-conjugating_enzyme/RWD"/>
</dbReference>
<sequence length="172" mass="19107">MFSSRTATTGAIRRLQVEYKQLTSDPHSLFPATGPISEDDFLTWEALLPGPEDTPFEGGVFRAELKFPPSYPHDPPTMKFDPPIFHPNVYPDGTVCISILHAAGDDPNMYESSSERWSPIQSTEKILLSVLSMLAEPNVESGANIDACKLLRDDPKAYEEKIRASVREQLGL</sequence>
<keyword evidence="4 12" id="KW-0547">Nucleotide-binding</keyword>
<dbReference type="Proteomes" id="UP000245946">
    <property type="component" value="Unassembled WGS sequence"/>
</dbReference>
<protein>
    <recommendedName>
        <fullName evidence="2">E2 ubiquitin-conjugating enzyme</fullName>
        <ecNumber evidence="2">2.3.2.23</ecNumber>
    </recommendedName>
    <alternativeName>
        <fullName evidence="10">E2 ubiquitin-conjugating enzyme 7</fullName>
    </alternativeName>
    <alternativeName>
        <fullName evidence="9">Ubiquitin carrier protein</fullName>
    </alternativeName>
    <alternativeName>
        <fullName evidence="8">Ubiquitin-protein ligase</fullName>
    </alternativeName>
</protein>
<proteinExistence type="inferred from homology"/>
<keyword evidence="6 12" id="KW-0067">ATP-binding</keyword>
<evidence type="ECO:0000313" key="14">
    <source>
        <dbReference type="EMBL" id="PWN97261.1"/>
    </source>
</evidence>
<gene>
    <name evidence="14" type="ORF">FA09DRAFT_309068</name>
</gene>
<dbReference type="Gene3D" id="3.10.110.10">
    <property type="entry name" value="Ubiquitin Conjugating Enzyme"/>
    <property type="match status" value="1"/>
</dbReference>
<dbReference type="FunFam" id="3.10.110.10:FF:000008">
    <property type="entry name" value="Ubiquitin-conjugating enzyme E2 G2"/>
    <property type="match status" value="1"/>
</dbReference>
<dbReference type="GO" id="GO:0005524">
    <property type="term" value="F:ATP binding"/>
    <property type="evidence" value="ECO:0007669"/>
    <property type="project" value="UniProtKB-UniRule"/>
</dbReference>
<evidence type="ECO:0000256" key="1">
    <source>
        <dbReference type="ARBA" id="ARBA00000485"/>
    </source>
</evidence>
<dbReference type="GO" id="GO:0061631">
    <property type="term" value="F:ubiquitin conjugating enzyme activity"/>
    <property type="evidence" value="ECO:0007669"/>
    <property type="project" value="UniProtKB-EC"/>
</dbReference>
<comment type="catalytic activity">
    <reaction evidence="1">
        <text>S-ubiquitinyl-[E1 ubiquitin-activating enzyme]-L-cysteine + [E2 ubiquitin-conjugating enzyme]-L-cysteine = [E1 ubiquitin-activating enzyme]-L-cysteine + S-ubiquitinyl-[E2 ubiquitin-conjugating enzyme]-L-cysteine.</text>
        <dbReference type="EC" id="2.3.2.23"/>
    </reaction>
</comment>
<evidence type="ECO:0000256" key="10">
    <source>
        <dbReference type="ARBA" id="ARBA00077195"/>
    </source>
</evidence>
<evidence type="ECO:0000256" key="7">
    <source>
        <dbReference type="ARBA" id="ARBA00022966"/>
    </source>
</evidence>
<evidence type="ECO:0000256" key="8">
    <source>
        <dbReference type="ARBA" id="ARBA00030012"/>
    </source>
</evidence>
<reference evidence="14 15" key="1">
    <citation type="journal article" date="2018" name="Mol. Biol. Evol.">
        <title>Broad Genomic Sampling Reveals a Smut Pathogenic Ancestry of the Fungal Clade Ustilaginomycotina.</title>
        <authorList>
            <person name="Kijpornyongpan T."/>
            <person name="Mondo S.J."/>
            <person name="Barry K."/>
            <person name="Sandor L."/>
            <person name="Lee J."/>
            <person name="Lipzen A."/>
            <person name="Pangilinan J."/>
            <person name="LaButti K."/>
            <person name="Hainaut M."/>
            <person name="Henrissat B."/>
            <person name="Grigoriev I.V."/>
            <person name="Spatafora J.W."/>
            <person name="Aime M.C."/>
        </authorList>
    </citation>
    <scope>NUCLEOTIDE SEQUENCE [LARGE SCALE GENOMIC DNA]</scope>
    <source>
        <strain evidence="14 15">MCA 4186</strain>
    </source>
</reference>
<feature type="active site" description="Glycyl thioester intermediate" evidence="11">
    <location>
        <position position="96"/>
    </location>
</feature>
<evidence type="ECO:0000256" key="5">
    <source>
        <dbReference type="ARBA" id="ARBA00022786"/>
    </source>
</evidence>
<evidence type="ECO:0000256" key="9">
    <source>
        <dbReference type="ARBA" id="ARBA00031729"/>
    </source>
</evidence>
<dbReference type="SMART" id="SM00212">
    <property type="entry name" value="UBCc"/>
    <property type="match status" value="1"/>
</dbReference>
<dbReference type="EC" id="2.3.2.23" evidence="2"/>
<accession>A0A316Z6R8</accession>
<dbReference type="PROSITE" id="PS00183">
    <property type="entry name" value="UBC_1"/>
    <property type="match status" value="1"/>
</dbReference>
<evidence type="ECO:0000256" key="6">
    <source>
        <dbReference type="ARBA" id="ARBA00022840"/>
    </source>
</evidence>
<evidence type="ECO:0000256" key="4">
    <source>
        <dbReference type="ARBA" id="ARBA00022741"/>
    </source>
</evidence>
<dbReference type="OrthoDB" id="19692at2759"/>
<dbReference type="InterPro" id="IPR023313">
    <property type="entry name" value="UBQ-conjugating_AS"/>
</dbReference>
<dbReference type="STRING" id="58919.A0A316Z6R8"/>